<name>A0A3L8SUR1_CHLGU</name>
<evidence type="ECO:0000256" key="16">
    <source>
        <dbReference type="ARBA" id="ARBA00023145"/>
    </source>
</evidence>
<dbReference type="PANTHER" id="PTHR22939">
    <property type="entry name" value="SERINE PROTEASE FAMILY S1C HTRA-RELATED"/>
    <property type="match status" value="1"/>
</dbReference>
<dbReference type="GO" id="GO:0006915">
    <property type="term" value="P:apoptotic process"/>
    <property type="evidence" value="ECO:0007669"/>
    <property type="project" value="UniProtKB-KW"/>
</dbReference>
<evidence type="ECO:0000259" key="18">
    <source>
        <dbReference type="Pfam" id="PF17820"/>
    </source>
</evidence>
<dbReference type="Pfam" id="PF13365">
    <property type="entry name" value="Trypsin_2"/>
    <property type="match status" value="1"/>
</dbReference>
<evidence type="ECO:0000256" key="5">
    <source>
        <dbReference type="ARBA" id="ARBA00013033"/>
    </source>
</evidence>
<dbReference type="PRINTS" id="PR00834">
    <property type="entry name" value="PROTEASES2C"/>
</dbReference>
<dbReference type="PANTHER" id="PTHR22939:SF127">
    <property type="entry name" value="SERINE PROTEASE HTRA2, MITOCHONDRIAL"/>
    <property type="match status" value="1"/>
</dbReference>
<evidence type="ECO:0000256" key="6">
    <source>
        <dbReference type="ARBA" id="ARBA00016929"/>
    </source>
</evidence>
<dbReference type="GO" id="GO:0031966">
    <property type="term" value="C:mitochondrial membrane"/>
    <property type="evidence" value="ECO:0007669"/>
    <property type="project" value="UniProtKB-SubCell"/>
</dbReference>
<comment type="subcellular location">
    <subcellularLocation>
        <location evidence="3">Mitochondrion intermembrane space</location>
    </subcellularLocation>
    <subcellularLocation>
        <location evidence="2">Mitochondrion membrane</location>
        <topology evidence="2">Single-pass membrane protein</topology>
    </subcellularLocation>
</comment>
<keyword evidence="10" id="KW-0378">Hydrolase</keyword>
<comment type="caution">
    <text evidence="19">The sequence shown here is derived from an EMBL/GenBank/DDBJ whole genome shotgun (WGS) entry which is preliminary data.</text>
</comment>
<evidence type="ECO:0000256" key="13">
    <source>
        <dbReference type="ARBA" id="ARBA00022989"/>
    </source>
</evidence>
<dbReference type="Gene3D" id="2.40.10.120">
    <property type="match status" value="1"/>
</dbReference>
<evidence type="ECO:0000256" key="7">
    <source>
        <dbReference type="ARBA" id="ARBA00022670"/>
    </source>
</evidence>
<evidence type="ECO:0000256" key="3">
    <source>
        <dbReference type="ARBA" id="ARBA00004569"/>
    </source>
</evidence>
<sequence length="526" mass="56455">MAAAARRLRVRCIPVPPGVQRWCRALTGTAEPPPPPPPPPSPPPPSHPPPPSAWGRSLAAAVGAGAAALVLLWARERRRSPLSAAVPAPPPAPPPTSPRAAFNFIADVVEKTAPALVYVEIVGRSQLLLLPHASVPGRIVPLWLCTALDSCCIHANSPISADCWDREGVHPRCSLLPVNPVPATPPDPCPPCRHPFLGRDVPISNGSGFVVSPDGLIVTNAHVVANRRRVRVKLASGDMYDAVVQDVDQVADIATIKIKPKHPLPTLPLGRSAEVRQGEFVVAMGSPFALQNTITSGIVSSAQRGSRELGLAATDMEYIQTDAAIDFGNSGGPLVNLDGEVIGVNTMKVTSGISFAIPSDRLRKFLQKEEHRKSSWFGNAESKRRYIGVMMLTLTPSILAELKLRDPTFPDISYGVLIHKVIIGSPAHHRNHLGTFSQSVEPVVPQLLLHSEDDDTEYLPHPLCASCVFRRRAGLKAGDVVLEINGAAARRAEDVYEAVRTQQSLALLVRRGYDTLLVSVVPEVTE</sequence>
<dbReference type="GO" id="GO:0004252">
    <property type="term" value="F:serine-type endopeptidase activity"/>
    <property type="evidence" value="ECO:0007669"/>
    <property type="project" value="InterPro"/>
</dbReference>
<dbReference type="CDD" id="cd06785">
    <property type="entry name" value="cpPDZ_HtrA-like"/>
    <property type="match status" value="1"/>
</dbReference>
<evidence type="ECO:0000256" key="14">
    <source>
        <dbReference type="ARBA" id="ARBA00023128"/>
    </source>
</evidence>
<keyword evidence="16" id="KW-0865">Zymogen</keyword>
<dbReference type="Proteomes" id="UP000276834">
    <property type="component" value="Unassembled WGS sequence"/>
</dbReference>
<evidence type="ECO:0000256" key="12">
    <source>
        <dbReference type="ARBA" id="ARBA00022946"/>
    </source>
</evidence>
<dbReference type="FunFam" id="2.40.10.120:FF:000004">
    <property type="entry name" value="Serine protease HTRA2, mitochondrial"/>
    <property type="match status" value="1"/>
</dbReference>
<proteinExistence type="inferred from homology"/>
<dbReference type="STRING" id="44316.ENSEGOP00005001968"/>
<dbReference type="InterPro" id="IPR036034">
    <property type="entry name" value="PDZ_sf"/>
</dbReference>
<evidence type="ECO:0000256" key="17">
    <source>
        <dbReference type="SAM" id="MobiDB-lite"/>
    </source>
</evidence>
<dbReference type="Pfam" id="PF17820">
    <property type="entry name" value="PDZ_6"/>
    <property type="match status" value="1"/>
</dbReference>
<comment type="similarity">
    <text evidence="4">Belongs to the peptidase S1C family.</text>
</comment>
<dbReference type="OrthoDB" id="4217619at2759"/>
<accession>A0A3L8SUR1</accession>
<evidence type="ECO:0000256" key="15">
    <source>
        <dbReference type="ARBA" id="ARBA00023136"/>
    </source>
</evidence>
<dbReference type="SUPFAM" id="SSF50494">
    <property type="entry name" value="Trypsin-like serine proteases"/>
    <property type="match status" value="1"/>
</dbReference>
<evidence type="ECO:0000256" key="11">
    <source>
        <dbReference type="ARBA" id="ARBA00022825"/>
    </source>
</evidence>
<feature type="domain" description="PDZ" evidence="18">
    <location>
        <begin position="472"/>
        <end position="511"/>
    </location>
</feature>
<keyword evidence="14" id="KW-0496">Mitochondrion</keyword>
<dbReference type="EC" id="3.4.21.108" evidence="5"/>
<dbReference type="InterPro" id="IPR009003">
    <property type="entry name" value="Peptidase_S1_PA"/>
</dbReference>
<evidence type="ECO:0000256" key="8">
    <source>
        <dbReference type="ARBA" id="ARBA00022692"/>
    </source>
</evidence>
<keyword evidence="11" id="KW-0720">Serine protease</keyword>
<dbReference type="InterPro" id="IPR001940">
    <property type="entry name" value="Peptidase_S1C"/>
</dbReference>
<dbReference type="SUPFAM" id="SSF50156">
    <property type="entry name" value="PDZ domain-like"/>
    <property type="match status" value="2"/>
</dbReference>
<evidence type="ECO:0000256" key="1">
    <source>
        <dbReference type="ARBA" id="ARBA00001760"/>
    </source>
</evidence>
<reference evidence="19 20" key="1">
    <citation type="journal article" date="2018" name="Proc. R. Soc. B">
        <title>A non-coding region near Follistatin controls head colour polymorphism in the Gouldian finch.</title>
        <authorList>
            <person name="Toomey M.B."/>
            <person name="Marques C.I."/>
            <person name="Andrade P."/>
            <person name="Araujo P.M."/>
            <person name="Sabatino S."/>
            <person name="Gazda M.A."/>
            <person name="Afonso S."/>
            <person name="Lopes R.J."/>
            <person name="Corbo J.C."/>
            <person name="Carneiro M."/>
        </authorList>
    </citation>
    <scope>NUCLEOTIDE SEQUENCE [LARGE SCALE GENOMIC DNA]</scope>
    <source>
        <strain evidence="19">Red01</strain>
        <tissue evidence="19">Muscle</tissue>
    </source>
</reference>
<dbReference type="GO" id="GO:0043065">
    <property type="term" value="P:positive regulation of apoptotic process"/>
    <property type="evidence" value="ECO:0007669"/>
    <property type="project" value="TreeGrafter"/>
</dbReference>
<dbReference type="Gene3D" id="2.30.42.10">
    <property type="match status" value="1"/>
</dbReference>
<feature type="region of interest" description="Disordered" evidence="17">
    <location>
        <begin position="26"/>
        <end position="55"/>
    </location>
</feature>
<organism evidence="19 20">
    <name type="scientific">Chloebia gouldiae</name>
    <name type="common">Gouldian finch</name>
    <name type="synonym">Erythrura gouldiae</name>
    <dbReference type="NCBI Taxonomy" id="44316"/>
    <lineage>
        <taxon>Eukaryota</taxon>
        <taxon>Metazoa</taxon>
        <taxon>Chordata</taxon>
        <taxon>Craniata</taxon>
        <taxon>Vertebrata</taxon>
        <taxon>Euteleostomi</taxon>
        <taxon>Archelosauria</taxon>
        <taxon>Archosauria</taxon>
        <taxon>Dinosauria</taxon>
        <taxon>Saurischia</taxon>
        <taxon>Theropoda</taxon>
        <taxon>Coelurosauria</taxon>
        <taxon>Aves</taxon>
        <taxon>Neognathae</taxon>
        <taxon>Neoaves</taxon>
        <taxon>Telluraves</taxon>
        <taxon>Australaves</taxon>
        <taxon>Passeriformes</taxon>
        <taxon>Passeroidea</taxon>
        <taxon>Passeridae</taxon>
        <taxon>Chloebia</taxon>
    </lineage>
</organism>
<feature type="compositionally biased region" description="Pro residues" evidence="17">
    <location>
        <begin position="31"/>
        <end position="52"/>
    </location>
</feature>
<evidence type="ECO:0000256" key="9">
    <source>
        <dbReference type="ARBA" id="ARBA00022703"/>
    </source>
</evidence>
<keyword evidence="12" id="KW-0809">Transit peptide</keyword>
<evidence type="ECO:0000256" key="2">
    <source>
        <dbReference type="ARBA" id="ARBA00004304"/>
    </source>
</evidence>
<dbReference type="GO" id="GO:0007005">
    <property type="term" value="P:mitochondrion organization"/>
    <property type="evidence" value="ECO:0007669"/>
    <property type="project" value="UniProtKB-ARBA"/>
</dbReference>
<evidence type="ECO:0000256" key="4">
    <source>
        <dbReference type="ARBA" id="ARBA00010541"/>
    </source>
</evidence>
<evidence type="ECO:0000313" key="19">
    <source>
        <dbReference type="EMBL" id="RLW08955.1"/>
    </source>
</evidence>
<keyword evidence="8" id="KW-0812">Transmembrane</keyword>
<dbReference type="EMBL" id="QUSF01000005">
    <property type="protein sequence ID" value="RLW08955.1"/>
    <property type="molecule type" value="Genomic_DNA"/>
</dbReference>
<keyword evidence="20" id="KW-1185">Reference proteome</keyword>
<evidence type="ECO:0000256" key="10">
    <source>
        <dbReference type="ARBA" id="ARBA00022801"/>
    </source>
</evidence>
<evidence type="ECO:0000313" key="20">
    <source>
        <dbReference type="Proteomes" id="UP000276834"/>
    </source>
</evidence>
<dbReference type="GO" id="GO:0006508">
    <property type="term" value="P:proteolysis"/>
    <property type="evidence" value="ECO:0007669"/>
    <property type="project" value="UniProtKB-KW"/>
</dbReference>
<comment type="catalytic activity">
    <reaction evidence="1">
        <text>Cleavage of non-polar aliphatic amino-acids at the P1 position, with a preference for Val, Ile and Met. At the P2 and P3 positions, Arg is selected most strongly with a secondary preference for other hydrophilic residues.</text>
        <dbReference type="EC" id="3.4.21.108"/>
    </reaction>
</comment>
<keyword evidence="7" id="KW-0645">Protease</keyword>
<protein>
    <recommendedName>
        <fullName evidence="6">Serine protease HTRA2, mitochondrial</fullName>
        <ecNumber evidence="5">3.4.21.108</ecNumber>
    </recommendedName>
</protein>
<keyword evidence="13" id="KW-1133">Transmembrane helix</keyword>
<gene>
    <name evidence="19" type="ORF">DV515_00003075</name>
</gene>
<dbReference type="InterPro" id="IPR041489">
    <property type="entry name" value="PDZ_6"/>
</dbReference>
<keyword evidence="9" id="KW-0053">Apoptosis</keyword>
<dbReference type="AlphaFoldDB" id="A0A3L8SUR1"/>
<keyword evidence="15" id="KW-0472">Membrane</keyword>
<dbReference type="GO" id="GO:0005758">
    <property type="term" value="C:mitochondrial intermembrane space"/>
    <property type="evidence" value="ECO:0007669"/>
    <property type="project" value="UniProtKB-SubCell"/>
</dbReference>